<evidence type="ECO:0000259" key="11">
    <source>
        <dbReference type="Pfam" id="PF07715"/>
    </source>
</evidence>
<comment type="subcellular location">
    <subcellularLocation>
        <location evidence="1 8">Cell outer membrane</location>
        <topology evidence="1 8">Multi-pass membrane protein</topology>
    </subcellularLocation>
</comment>
<evidence type="ECO:0000256" key="3">
    <source>
        <dbReference type="ARBA" id="ARBA00022452"/>
    </source>
</evidence>
<keyword evidence="3 8" id="KW-1134">Transmembrane beta strand</keyword>
<dbReference type="InterPro" id="IPR036942">
    <property type="entry name" value="Beta-barrel_TonB_sf"/>
</dbReference>
<dbReference type="NCBIfam" id="TIGR04056">
    <property type="entry name" value="OMP_RagA_SusC"/>
    <property type="match status" value="1"/>
</dbReference>
<evidence type="ECO:0000313" key="12">
    <source>
        <dbReference type="EMBL" id="MBY5959110.1"/>
    </source>
</evidence>
<sequence>MKKKMKTSLNVLLLFILILFSVEGKSGGPGVASESYPADEITFVEAIKEISVRFEVFFTFDLKLVEGIMVDESFRNFNTVENAVEFVLQATSLKYRIIQTRYVIIYKDDVEGLESLRQMSHHLDGLISEGEKASEEKQKRRSSVVQRLIPRQMNHEIAPFSFSVEGRIVDQDGQPLIGVNVLVKGTNKGTATDFEGRFVLDDVDEKAILVVSYVGYQTKEVPVAGKPLIEITLLSDTHLLDELIVVGYSTIKKADLTGSVSVVSSEEIKNNQYTNVLKALQGKVPGMYITADGDPTGRAGVRIRGITSVNANPPLIVLDGMPTQLNLSDINSADIASIQILKDASSASIYGSRAASGVILIETKKGRVGKTNVEYQGSAGYSTIMHRPQMMNTIQYGEAFWRAAINDGLDPGSQTLLYTYDWDRDADGNPQLHAVFPRKWLNREETMPSADTDWFDEVLQNGFRQQHQLSITSGSEKSRSLFSVNYFQNDGTVIHSGLKRYTLRLNSDYNLIDGLLRVGENISVSHKVYRGGVNSSIRNMLIMPPIVPVYTNDGEWGGTAYAYGMDDYNNPVRELTINKDNKNRDSKLMGSVFAELNPLEGLVLKTQVGLNYSRGYFRHINYTWEEGGGKRDIRNGINNYYGNSMNFTFTNTANYDFSIIQDHNFSVLGGIEMFKHKSENFAATRLDIQLEDRDFAYLNSATGNLSAGGSGNELSMISYFSKLNYNYKSKYLLSATMRYDGSSVFGANNRYALFPALSLGWRISDETFFDDITALSELKIRASWGINGNSNIPSTARFNYYDSDYFETAYAIKGQENGQLASGYRRIQTGNEDLKWEETEQITVGLDYGMFDGRLSGSLDIYHKITTGMLFFPPFLGASGEGAGQWYNAADMSNQGVEFLISYANDPNKAFNYSIGLNLSSNKNRIDNLPEEVRFAYGGNGVDEDIQGLPLRSFYGFVADGIFKSEQEVEQHATQRGKGIGRIRYKDLNNDGQITWQDDRKWLGSSDPKLMYGFDFKFGYKNFSLSMFWQGVAGGLVRNDWKTYSDFWNVWTQAGFNHEVRVLDAWSPDNPDSDIPALSLSNANDERRLSSYYLEYGDYLKLRDIELGYDLPAGILRKIRAQNCRLYISAQNMINIKRWWGDHVFTGHYPETATKGSEYSNPYMRPQIFSTGVNITF</sequence>
<dbReference type="Pfam" id="PF13715">
    <property type="entry name" value="CarbopepD_reg_2"/>
    <property type="match status" value="1"/>
</dbReference>
<dbReference type="EMBL" id="JAHVHU010000012">
    <property type="protein sequence ID" value="MBY5959110.1"/>
    <property type="molecule type" value="Genomic_DNA"/>
</dbReference>
<keyword evidence="7 8" id="KW-0998">Cell outer membrane</keyword>
<dbReference type="InterPro" id="IPR023997">
    <property type="entry name" value="TonB-dep_OMP_SusC/RagA_CS"/>
</dbReference>
<evidence type="ECO:0000259" key="10">
    <source>
        <dbReference type="Pfam" id="PF00593"/>
    </source>
</evidence>
<dbReference type="Proteomes" id="UP000753961">
    <property type="component" value="Unassembled WGS sequence"/>
</dbReference>
<evidence type="ECO:0000256" key="6">
    <source>
        <dbReference type="ARBA" id="ARBA00023136"/>
    </source>
</evidence>
<name>A0A953HVP9_9BACT</name>
<dbReference type="InterPro" id="IPR000531">
    <property type="entry name" value="Beta-barrel_TonB"/>
</dbReference>
<proteinExistence type="inferred from homology"/>
<reference evidence="12" key="1">
    <citation type="submission" date="2021-06" db="EMBL/GenBank/DDBJ databases">
        <title>44 bacteria genomes isolated from Dapeng, Shenzhen.</title>
        <authorList>
            <person name="Zheng W."/>
            <person name="Yu S."/>
            <person name="Huang Y."/>
        </authorList>
    </citation>
    <scope>NUCLEOTIDE SEQUENCE</scope>
    <source>
        <strain evidence="12">DP5N28-2</strain>
    </source>
</reference>
<evidence type="ECO:0000256" key="8">
    <source>
        <dbReference type="PROSITE-ProRule" id="PRU01360"/>
    </source>
</evidence>
<organism evidence="12 13">
    <name type="scientific">Membranihabitans marinus</name>
    <dbReference type="NCBI Taxonomy" id="1227546"/>
    <lineage>
        <taxon>Bacteria</taxon>
        <taxon>Pseudomonadati</taxon>
        <taxon>Bacteroidota</taxon>
        <taxon>Saprospiria</taxon>
        <taxon>Saprospirales</taxon>
        <taxon>Saprospiraceae</taxon>
        <taxon>Membranihabitans</taxon>
    </lineage>
</organism>
<evidence type="ECO:0000313" key="13">
    <source>
        <dbReference type="Proteomes" id="UP000753961"/>
    </source>
</evidence>
<keyword evidence="13" id="KW-1185">Reference proteome</keyword>
<keyword evidence="4 8" id="KW-0812">Transmembrane</keyword>
<dbReference type="Gene3D" id="2.60.40.1120">
    <property type="entry name" value="Carboxypeptidase-like, regulatory domain"/>
    <property type="match status" value="1"/>
</dbReference>
<protein>
    <submittedName>
        <fullName evidence="12">TonB-dependent receptor</fullName>
    </submittedName>
</protein>
<keyword evidence="5 9" id="KW-0798">TonB box</keyword>
<comment type="similarity">
    <text evidence="8 9">Belongs to the TonB-dependent receptor family.</text>
</comment>
<evidence type="ECO:0000256" key="5">
    <source>
        <dbReference type="ARBA" id="ARBA00023077"/>
    </source>
</evidence>
<comment type="caution">
    <text evidence="12">The sequence shown here is derived from an EMBL/GenBank/DDBJ whole genome shotgun (WGS) entry which is preliminary data.</text>
</comment>
<dbReference type="Gene3D" id="2.170.130.10">
    <property type="entry name" value="TonB-dependent receptor, plug domain"/>
    <property type="match status" value="1"/>
</dbReference>
<keyword evidence="6 8" id="KW-0472">Membrane</keyword>
<dbReference type="InterPro" id="IPR012910">
    <property type="entry name" value="Plug_dom"/>
</dbReference>
<dbReference type="SUPFAM" id="SSF49464">
    <property type="entry name" value="Carboxypeptidase regulatory domain-like"/>
    <property type="match status" value="1"/>
</dbReference>
<keyword evidence="2 8" id="KW-0813">Transport</keyword>
<dbReference type="PROSITE" id="PS52016">
    <property type="entry name" value="TONB_DEPENDENT_REC_3"/>
    <property type="match status" value="1"/>
</dbReference>
<dbReference type="RefSeq" id="WP_222580649.1">
    <property type="nucleotide sequence ID" value="NZ_JAHVHU010000012.1"/>
</dbReference>
<keyword evidence="12" id="KW-0675">Receptor</keyword>
<dbReference type="AlphaFoldDB" id="A0A953HVP9"/>
<evidence type="ECO:0000256" key="2">
    <source>
        <dbReference type="ARBA" id="ARBA00022448"/>
    </source>
</evidence>
<dbReference type="SUPFAM" id="SSF56935">
    <property type="entry name" value="Porins"/>
    <property type="match status" value="1"/>
</dbReference>
<dbReference type="Gene3D" id="2.40.170.20">
    <property type="entry name" value="TonB-dependent receptor, beta-barrel domain"/>
    <property type="match status" value="1"/>
</dbReference>
<dbReference type="NCBIfam" id="TIGR04057">
    <property type="entry name" value="SusC_RagA_signa"/>
    <property type="match status" value="1"/>
</dbReference>
<dbReference type="Pfam" id="PF00593">
    <property type="entry name" value="TonB_dep_Rec_b-barrel"/>
    <property type="match status" value="1"/>
</dbReference>
<evidence type="ECO:0000256" key="1">
    <source>
        <dbReference type="ARBA" id="ARBA00004571"/>
    </source>
</evidence>
<dbReference type="FunFam" id="2.60.40.1120:FF:000003">
    <property type="entry name" value="Outer membrane protein Omp121"/>
    <property type="match status" value="1"/>
</dbReference>
<evidence type="ECO:0000256" key="7">
    <source>
        <dbReference type="ARBA" id="ARBA00023237"/>
    </source>
</evidence>
<dbReference type="Pfam" id="PF07715">
    <property type="entry name" value="Plug"/>
    <property type="match status" value="1"/>
</dbReference>
<evidence type="ECO:0000256" key="4">
    <source>
        <dbReference type="ARBA" id="ARBA00022692"/>
    </source>
</evidence>
<dbReference type="InterPro" id="IPR039426">
    <property type="entry name" value="TonB-dep_rcpt-like"/>
</dbReference>
<feature type="domain" description="TonB-dependent receptor plug" evidence="11">
    <location>
        <begin position="253"/>
        <end position="358"/>
    </location>
</feature>
<accession>A0A953HVP9</accession>
<feature type="domain" description="TonB-dependent receptor-like beta-barrel" evidence="10">
    <location>
        <begin position="550"/>
        <end position="920"/>
    </location>
</feature>
<dbReference type="InterPro" id="IPR008969">
    <property type="entry name" value="CarboxyPept-like_regulatory"/>
</dbReference>
<gene>
    <name evidence="12" type="ORF">KUV50_13240</name>
</gene>
<dbReference type="InterPro" id="IPR037066">
    <property type="entry name" value="Plug_dom_sf"/>
</dbReference>
<evidence type="ECO:0000256" key="9">
    <source>
        <dbReference type="RuleBase" id="RU003357"/>
    </source>
</evidence>
<dbReference type="GO" id="GO:0009279">
    <property type="term" value="C:cell outer membrane"/>
    <property type="evidence" value="ECO:0007669"/>
    <property type="project" value="UniProtKB-SubCell"/>
</dbReference>
<dbReference type="InterPro" id="IPR023996">
    <property type="entry name" value="TonB-dep_OMP_SusC/RagA"/>
</dbReference>